<name>A0A5B7ILS0_PORTR</name>
<organism evidence="2 3">
    <name type="scientific">Portunus trituberculatus</name>
    <name type="common">Swimming crab</name>
    <name type="synonym">Neptunus trituberculatus</name>
    <dbReference type="NCBI Taxonomy" id="210409"/>
    <lineage>
        <taxon>Eukaryota</taxon>
        <taxon>Metazoa</taxon>
        <taxon>Ecdysozoa</taxon>
        <taxon>Arthropoda</taxon>
        <taxon>Crustacea</taxon>
        <taxon>Multicrustacea</taxon>
        <taxon>Malacostraca</taxon>
        <taxon>Eumalacostraca</taxon>
        <taxon>Eucarida</taxon>
        <taxon>Decapoda</taxon>
        <taxon>Pleocyemata</taxon>
        <taxon>Brachyura</taxon>
        <taxon>Eubrachyura</taxon>
        <taxon>Portunoidea</taxon>
        <taxon>Portunidae</taxon>
        <taxon>Portuninae</taxon>
        <taxon>Portunus</taxon>
    </lineage>
</organism>
<evidence type="ECO:0000313" key="3">
    <source>
        <dbReference type="Proteomes" id="UP000324222"/>
    </source>
</evidence>
<dbReference type="Proteomes" id="UP000324222">
    <property type="component" value="Unassembled WGS sequence"/>
</dbReference>
<dbReference type="AlphaFoldDB" id="A0A5B7ILS0"/>
<proteinExistence type="predicted"/>
<protein>
    <submittedName>
        <fullName evidence="2">Uncharacterized protein</fullName>
    </submittedName>
</protein>
<sequence length="74" mass="8160">MQLAAPVTSGSGCRRRAAGWVPPRSRSSAKYTWENAPSAIQLDAPRLPKASFAGQGQMLNYETRRLCVEGQRRL</sequence>
<evidence type="ECO:0000313" key="2">
    <source>
        <dbReference type="EMBL" id="MPC82909.1"/>
    </source>
</evidence>
<dbReference type="EMBL" id="VSRR010061061">
    <property type="protein sequence ID" value="MPC82909.1"/>
    <property type="molecule type" value="Genomic_DNA"/>
</dbReference>
<accession>A0A5B7ILS0</accession>
<evidence type="ECO:0000256" key="1">
    <source>
        <dbReference type="SAM" id="MobiDB-lite"/>
    </source>
</evidence>
<comment type="caution">
    <text evidence="2">The sequence shown here is derived from an EMBL/GenBank/DDBJ whole genome shotgun (WGS) entry which is preliminary data.</text>
</comment>
<keyword evidence="3" id="KW-1185">Reference proteome</keyword>
<feature type="region of interest" description="Disordered" evidence="1">
    <location>
        <begin position="1"/>
        <end position="26"/>
    </location>
</feature>
<gene>
    <name evidence="2" type="ORF">E2C01_077598</name>
</gene>
<reference evidence="2 3" key="1">
    <citation type="submission" date="2019-05" db="EMBL/GenBank/DDBJ databases">
        <title>Another draft genome of Portunus trituberculatus and its Hox gene families provides insights of decapod evolution.</title>
        <authorList>
            <person name="Jeong J.-H."/>
            <person name="Song I."/>
            <person name="Kim S."/>
            <person name="Choi T."/>
            <person name="Kim D."/>
            <person name="Ryu S."/>
            <person name="Kim W."/>
        </authorList>
    </citation>
    <scope>NUCLEOTIDE SEQUENCE [LARGE SCALE GENOMIC DNA]</scope>
    <source>
        <tissue evidence="2">Muscle</tissue>
    </source>
</reference>